<reference evidence="8 9" key="1">
    <citation type="submission" date="2019-03" db="EMBL/GenBank/DDBJ databases">
        <title>Genomic Encyclopedia of Type Strains, Phase III (KMG-III): the genomes of soil and plant-associated and newly described type strains.</title>
        <authorList>
            <person name="Whitman W."/>
        </authorList>
    </citation>
    <scope>NUCLEOTIDE SEQUENCE [LARGE SCALE GENOMIC DNA]</scope>
    <source>
        <strain evidence="8 9">CGMCC 1.12801</strain>
    </source>
</reference>
<dbReference type="AlphaFoldDB" id="A0A4R7D841"/>
<organism evidence="8 9">
    <name type="scientific">Sphingobacterium paludis</name>
    <dbReference type="NCBI Taxonomy" id="1476465"/>
    <lineage>
        <taxon>Bacteria</taxon>
        <taxon>Pseudomonadati</taxon>
        <taxon>Bacteroidota</taxon>
        <taxon>Sphingobacteriia</taxon>
        <taxon>Sphingobacteriales</taxon>
        <taxon>Sphingobacteriaceae</taxon>
        <taxon>Sphingobacterium</taxon>
    </lineage>
</organism>
<evidence type="ECO:0000313" key="9">
    <source>
        <dbReference type="Proteomes" id="UP000294752"/>
    </source>
</evidence>
<keyword evidence="5" id="KW-0175">Coiled coil</keyword>
<dbReference type="RefSeq" id="WP_133639341.1">
    <property type="nucleotide sequence ID" value="NZ_SNZV01000002.1"/>
</dbReference>
<dbReference type="Proteomes" id="UP000294752">
    <property type="component" value="Unassembled WGS sequence"/>
</dbReference>
<evidence type="ECO:0000256" key="6">
    <source>
        <dbReference type="SAM" id="Phobius"/>
    </source>
</evidence>
<dbReference type="PANTHER" id="PTHR30386">
    <property type="entry name" value="MEMBRANE FUSION SUBUNIT OF EMRAB-TOLC MULTIDRUG EFFLUX PUMP"/>
    <property type="match status" value="1"/>
</dbReference>
<dbReference type="Gene3D" id="2.40.50.100">
    <property type="match status" value="1"/>
</dbReference>
<keyword evidence="2 6" id="KW-0812">Transmembrane</keyword>
<dbReference type="Gene3D" id="2.40.30.170">
    <property type="match status" value="1"/>
</dbReference>
<sequence>MIKTTIIYNCIAVSLVGIILALPFISVPISVSAPGKVRPVHENSRIISLVGGRIVKSYIHINNQVVQEGDTLLVLTSESLRSKRIHQENMRKDYSAQLEDLENLTSKKPNYVMRTGLYRTERSSLEMKLAEIQTQLNLAEKELQRNETLLNAGVIPLSEYEKSLYNHQKLVKHKKSTYDQQIAVWHGKKREIEQQIRSSATDMLNIGLEEENYVIKASITGTITNLQGFTTGSYITQGQHVADISQEESLIAECYVPPSSIGFTTIGQLVRLQIDAYNYNQWGMLDGVVTDIDNNVVINERTGESYFVVRCKLQKDHLSLKNGYQARIGKGNSFTARFYLTDRTLWQLLLDRVDDWFNPHHLSN</sequence>
<keyword evidence="9" id="KW-1185">Reference proteome</keyword>
<dbReference type="InterPro" id="IPR058982">
    <property type="entry name" value="Beta-barrel_AprE"/>
</dbReference>
<protein>
    <submittedName>
        <fullName evidence="8">HlyD family secretion protein</fullName>
    </submittedName>
</protein>
<evidence type="ECO:0000256" key="1">
    <source>
        <dbReference type="ARBA" id="ARBA00004167"/>
    </source>
</evidence>
<comment type="subcellular location">
    <subcellularLocation>
        <location evidence="1">Membrane</location>
        <topology evidence="1">Single-pass membrane protein</topology>
    </subcellularLocation>
</comment>
<feature type="domain" description="AprE-like beta-barrel" evidence="7">
    <location>
        <begin position="250"/>
        <end position="331"/>
    </location>
</feature>
<dbReference type="OrthoDB" id="594147at2"/>
<evidence type="ECO:0000256" key="3">
    <source>
        <dbReference type="ARBA" id="ARBA00022989"/>
    </source>
</evidence>
<feature type="coiled-coil region" evidence="5">
    <location>
        <begin position="84"/>
        <end position="149"/>
    </location>
</feature>
<dbReference type="Gene3D" id="1.10.287.470">
    <property type="entry name" value="Helix hairpin bin"/>
    <property type="match status" value="1"/>
</dbReference>
<keyword evidence="4 6" id="KW-0472">Membrane</keyword>
<dbReference type="Pfam" id="PF26002">
    <property type="entry name" value="Beta-barrel_AprE"/>
    <property type="match status" value="1"/>
</dbReference>
<dbReference type="InterPro" id="IPR050739">
    <property type="entry name" value="MFP"/>
</dbReference>
<evidence type="ECO:0000259" key="7">
    <source>
        <dbReference type="Pfam" id="PF26002"/>
    </source>
</evidence>
<evidence type="ECO:0000256" key="2">
    <source>
        <dbReference type="ARBA" id="ARBA00022692"/>
    </source>
</evidence>
<comment type="caution">
    <text evidence="8">The sequence shown here is derived from an EMBL/GenBank/DDBJ whole genome shotgun (WGS) entry which is preliminary data.</text>
</comment>
<dbReference type="PANTHER" id="PTHR30386:SF26">
    <property type="entry name" value="TRANSPORT PROTEIN COMB"/>
    <property type="match status" value="1"/>
</dbReference>
<accession>A0A4R7D841</accession>
<feature type="transmembrane region" description="Helical" evidence="6">
    <location>
        <begin position="6"/>
        <end position="29"/>
    </location>
</feature>
<dbReference type="EMBL" id="SNZV01000002">
    <property type="protein sequence ID" value="TDS16075.1"/>
    <property type="molecule type" value="Genomic_DNA"/>
</dbReference>
<gene>
    <name evidence="8" type="ORF">B0I21_102400</name>
</gene>
<dbReference type="GO" id="GO:0016020">
    <property type="term" value="C:membrane"/>
    <property type="evidence" value="ECO:0007669"/>
    <property type="project" value="UniProtKB-SubCell"/>
</dbReference>
<evidence type="ECO:0000256" key="4">
    <source>
        <dbReference type="ARBA" id="ARBA00023136"/>
    </source>
</evidence>
<name>A0A4R7D841_9SPHI</name>
<evidence type="ECO:0000313" key="8">
    <source>
        <dbReference type="EMBL" id="TDS16075.1"/>
    </source>
</evidence>
<proteinExistence type="predicted"/>
<keyword evidence="3 6" id="KW-1133">Transmembrane helix</keyword>
<evidence type="ECO:0000256" key="5">
    <source>
        <dbReference type="SAM" id="Coils"/>
    </source>
</evidence>